<dbReference type="EMBL" id="LT629690">
    <property type="protein sequence ID" value="SDE69063.1"/>
    <property type="molecule type" value="Genomic_DNA"/>
</dbReference>
<protein>
    <submittedName>
        <fullName evidence="1">Uncharacterized protein</fullName>
    </submittedName>
</protein>
<reference evidence="1 2" key="1">
    <citation type="submission" date="2016-10" db="EMBL/GenBank/DDBJ databases">
        <authorList>
            <person name="de Groot N.N."/>
        </authorList>
    </citation>
    <scope>NUCLEOTIDE SEQUENCE [LARGE SCALE GENOMIC DNA]</scope>
    <source>
        <strain evidence="1 2">GAS232</strain>
    </source>
</reference>
<dbReference type="Proteomes" id="UP000182427">
    <property type="component" value="Chromosome I"/>
</dbReference>
<proteinExistence type="predicted"/>
<dbReference type="AlphaFoldDB" id="A0A1G7EZF3"/>
<evidence type="ECO:0000313" key="2">
    <source>
        <dbReference type="Proteomes" id="UP000182427"/>
    </source>
</evidence>
<organism evidence="1 2">
    <name type="scientific">Terriglobus roseus</name>
    <dbReference type="NCBI Taxonomy" id="392734"/>
    <lineage>
        <taxon>Bacteria</taxon>
        <taxon>Pseudomonadati</taxon>
        <taxon>Acidobacteriota</taxon>
        <taxon>Terriglobia</taxon>
        <taxon>Terriglobales</taxon>
        <taxon>Acidobacteriaceae</taxon>
        <taxon>Terriglobus</taxon>
    </lineage>
</organism>
<gene>
    <name evidence="1" type="ORF">SAMN05444167_0156</name>
</gene>
<sequence>MRGGTSTGYARGLCIVPEVSALLLRQFQHLVGALEACPKIFLQKPLEYIPI</sequence>
<evidence type="ECO:0000313" key="1">
    <source>
        <dbReference type="EMBL" id="SDE69063.1"/>
    </source>
</evidence>
<keyword evidence="2" id="KW-1185">Reference proteome</keyword>
<accession>A0A1G7EZF3</accession>
<name>A0A1G7EZF3_9BACT</name>